<proteinExistence type="predicted"/>
<evidence type="ECO:0000313" key="2">
    <source>
        <dbReference type="Proteomes" id="UP001629249"/>
    </source>
</evidence>
<comment type="caution">
    <text evidence="1">The sequence shown here is derived from an EMBL/GenBank/DDBJ whole genome shotgun (WGS) entry which is preliminary data.</text>
</comment>
<dbReference type="RefSeq" id="WP_408330153.1">
    <property type="nucleotide sequence ID" value="NZ_JAQQFH010000013.1"/>
</dbReference>
<dbReference type="EMBL" id="JAQQFN010000020">
    <property type="protein sequence ID" value="MFL9886171.1"/>
    <property type="molecule type" value="Genomic_DNA"/>
</dbReference>
<keyword evidence="2" id="KW-1185">Reference proteome</keyword>
<gene>
    <name evidence="1" type="ORF">PQR66_24235</name>
</gene>
<name>A0ABW8ZVE4_9BURK</name>
<reference evidence="1 2" key="1">
    <citation type="journal article" date="2024" name="Chem. Sci.">
        <title>Discovery of megapolipeptins by genome mining of a Burkholderiales bacteria collection.</title>
        <authorList>
            <person name="Paulo B.S."/>
            <person name="Recchia M.J.J."/>
            <person name="Lee S."/>
            <person name="Fergusson C.H."/>
            <person name="Romanowski S.B."/>
            <person name="Hernandez A."/>
            <person name="Krull N."/>
            <person name="Liu D.Y."/>
            <person name="Cavanagh H."/>
            <person name="Bos A."/>
            <person name="Gray C.A."/>
            <person name="Murphy B.T."/>
            <person name="Linington R.G."/>
            <person name="Eustaquio A.S."/>
        </authorList>
    </citation>
    <scope>NUCLEOTIDE SEQUENCE [LARGE SCALE GENOMIC DNA]</scope>
    <source>
        <strain evidence="1 2">RL16-012-BIC-B</strain>
    </source>
</reference>
<evidence type="ECO:0000313" key="1">
    <source>
        <dbReference type="EMBL" id="MFL9886171.1"/>
    </source>
</evidence>
<sequence>MSILFVSCRGLKKLDGVVGADFDGLGREDVIDISAEPGWAPLTEGLVIGAVYAFQEDQWFSVARNTMAFNEQLEKLAYLVRYDFRRSDADEPGPFRELFRYSGRGVFGTVACAKLAADFATWEPLAQARPLADGDEVFHEKYKLWREMFEFAAKDGAVWARSS</sequence>
<protein>
    <submittedName>
        <fullName evidence="1">Uncharacterized protein</fullName>
    </submittedName>
</protein>
<organism evidence="1 2">
    <name type="scientific">Paraburkholderia agricolaris</name>
    <dbReference type="NCBI Taxonomy" id="2152888"/>
    <lineage>
        <taxon>Bacteria</taxon>
        <taxon>Pseudomonadati</taxon>
        <taxon>Pseudomonadota</taxon>
        <taxon>Betaproteobacteria</taxon>
        <taxon>Burkholderiales</taxon>
        <taxon>Burkholderiaceae</taxon>
        <taxon>Paraburkholderia</taxon>
    </lineage>
</organism>
<accession>A0ABW8ZVE4</accession>
<dbReference type="Proteomes" id="UP001629249">
    <property type="component" value="Unassembled WGS sequence"/>
</dbReference>